<comment type="subcellular location">
    <subcellularLocation>
        <location evidence="6">Cell membrane</location>
        <topology evidence="6">Multi-pass membrane protein</topology>
    </subcellularLocation>
    <subcellularLocation>
        <location evidence="1">Membrane</location>
        <topology evidence="1">Multi-pass membrane protein</topology>
    </subcellularLocation>
</comment>
<keyword evidence="4 6" id="KW-1133">Transmembrane helix</keyword>
<evidence type="ECO:0000256" key="5">
    <source>
        <dbReference type="ARBA" id="ARBA00023136"/>
    </source>
</evidence>
<dbReference type="PANTHER" id="PTHR43496">
    <property type="entry name" value="PROTEIN LPLB"/>
    <property type="match status" value="1"/>
</dbReference>
<protein>
    <submittedName>
        <fullName evidence="8">Sugar ABC transporter permease</fullName>
    </submittedName>
</protein>
<evidence type="ECO:0000256" key="3">
    <source>
        <dbReference type="ARBA" id="ARBA00022692"/>
    </source>
</evidence>
<reference evidence="8" key="1">
    <citation type="submission" date="2020-09" db="EMBL/GenBank/DDBJ databases">
        <title>A novel bacterium of genus Paenibacillus, isolated from South China Sea.</title>
        <authorList>
            <person name="Huang H."/>
            <person name="Mo K."/>
            <person name="Hu Y."/>
        </authorList>
    </citation>
    <scope>NUCLEOTIDE SEQUENCE</scope>
    <source>
        <strain evidence="8">IB182496</strain>
    </source>
</reference>
<evidence type="ECO:0000259" key="7">
    <source>
        <dbReference type="PROSITE" id="PS50928"/>
    </source>
</evidence>
<keyword evidence="9" id="KW-1185">Reference proteome</keyword>
<dbReference type="Gene3D" id="1.10.3720.10">
    <property type="entry name" value="MetI-like"/>
    <property type="match status" value="1"/>
</dbReference>
<feature type="transmembrane region" description="Helical" evidence="6">
    <location>
        <begin position="249"/>
        <end position="271"/>
    </location>
</feature>
<dbReference type="Proteomes" id="UP000621560">
    <property type="component" value="Unassembled WGS sequence"/>
</dbReference>
<dbReference type="GO" id="GO:0055085">
    <property type="term" value="P:transmembrane transport"/>
    <property type="evidence" value="ECO:0007669"/>
    <property type="project" value="InterPro"/>
</dbReference>
<dbReference type="Pfam" id="PF00528">
    <property type="entry name" value="BPD_transp_1"/>
    <property type="match status" value="1"/>
</dbReference>
<evidence type="ECO:0000313" key="8">
    <source>
        <dbReference type="EMBL" id="MBD2845315.1"/>
    </source>
</evidence>
<evidence type="ECO:0000256" key="6">
    <source>
        <dbReference type="RuleBase" id="RU363032"/>
    </source>
</evidence>
<dbReference type="GO" id="GO:0005886">
    <property type="term" value="C:plasma membrane"/>
    <property type="evidence" value="ECO:0007669"/>
    <property type="project" value="UniProtKB-SubCell"/>
</dbReference>
<feature type="transmembrane region" description="Helical" evidence="6">
    <location>
        <begin position="65"/>
        <end position="85"/>
    </location>
</feature>
<feature type="transmembrane region" description="Helical" evidence="6">
    <location>
        <begin position="97"/>
        <end position="117"/>
    </location>
</feature>
<evidence type="ECO:0000313" key="9">
    <source>
        <dbReference type="Proteomes" id="UP000621560"/>
    </source>
</evidence>
<gene>
    <name evidence="8" type="ORF">IDH44_08945</name>
</gene>
<dbReference type="AlphaFoldDB" id="A0A927BT68"/>
<accession>A0A927BT68</accession>
<name>A0A927BT68_9BACL</name>
<feature type="transmembrane region" description="Helical" evidence="6">
    <location>
        <begin position="190"/>
        <end position="210"/>
    </location>
</feature>
<dbReference type="CDD" id="cd06261">
    <property type="entry name" value="TM_PBP2"/>
    <property type="match status" value="1"/>
</dbReference>
<feature type="transmembrane region" description="Helical" evidence="6">
    <location>
        <begin position="7"/>
        <end position="24"/>
    </location>
</feature>
<keyword evidence="5 6" id="KW-0472">Membrane</keyword>
<evidence type="ECO:0000256" key="1">
    <source>
        <dbReference type="ARBA" id="ARBA00004141"/>
    </source>
</evidence>
<proteinExistence type="inferred from homology"/>
<dbReference type="PANTHER" id="PTHR43496:SF1">
    <property type="entry name" value="POLYGALACTURONAN_RHAMNOGALACTURONAN TRANSPORT SYSTEM PERMEASE PROTEIN YTEP"/>
    <property type="match status" value="1"/>
</dbReference>
<feature type="domain" description="ABC transmembrane type-1" evidence="7">
    <location>
        <begin position="57"/>
        <end position="271"/>
    </location>
</feature>
<evidence type="ECO:0000256" key="2">
    <source>
        <dbReference type="ARBA" id="ARBA00022448"/>
    </source>
</evidence>
<sequence length="284" mass="32093">MLAPAVLYFLIFKYIPMVGLVFAFQDYNIFDGVFASEWVGFKWFEQFFTMPQSRRVLGNTLIINLYQLFFTFPAPIILACLLNELRHVIFKRIVQTVAYLPHFFSWTIIYGIAFMLLSTKGVVNQAVIGMGGEAIPFLQKPELFRSIIISSQMWKETGWSAIIFLAALSGISPSLYEAAQIDGAGRWQQFMNITLPGLMPAIMIVFLLNIGNIMDLGFEHIWVFLNPLTYATGDVLETFTYRVGIGQGMYSFTTAIGLFKSLIGLIMVVLANTMSKRLTGESIY</sequence>
<dbReference type="PROSITE" id="PS50928">
    <property type="entry name" value="ABC_TM1"/>
    <property type="match status" value="1"/>
</dbReference>
<keyword evidence="3 6" id="KW-0812">Transmembrane</keyword>
<feature type="transmembrane region" description="Helical" evidence="6">
    <location>
        <begin position="159"/>
        <end position="178"/>
    </location>
</feature>
<organism evidence="8 9">
    <name type="scientific">Paenibacillus sabuli</name>
    <dbReference type="NCBI Taxonomy" id="2772509"/>
    <lineage>
        <taxon>Bacteria</taxon>
        <taxon>Bacillati</taxon>
        <taxon>Bacillota</taxon>
        <taxon>Bacilli</taxon>
        <taxon>Bacillales</taxon>
        <taxon>Paenibacillaceae</taxon>
        <taxon>Paenibacillus</taxon>
    </lineage>
</organism>
<dbReference type="InterPro" id="IPR035906">
    <property type="entry name" value="MetI-like_sf"/>
</dbReference>
<dbReference type="InterPro" id="IPR000515">
    <property type="entry name" value="MetI-like"/>
</dbReference>
<comment type="similarity">
    <text evidence="6">Belongs to the binding-protein-dependent transport system permease family.</text>
</comment>
<keyword evidence="2 6" id="KW-0813">Transport</keyword>
<dbReference type="SUPFAM" id="SSF161098">
    <property type="entry name" value="MetI-like"/>
    <property type="match status" value="1"/>
</dbReference>
<evidence type="ECO:0000256" key="4">
    <source>
        <dbReference type="ARBA" id="ARBA00022989"/>
    </source>
</evidence>
<dbReference type="EMBL" id="JACXIZ010000015">
    <property type="protein sequence ID" value="MBD2845315.1"/>
    <property type="molecule type" value="Genomic_DNA"/>
</dbReference>
<comment type="caution">
    <text evidence="8">The sequence shown here is derived from an EMBL/GenBank/DDBJ whole genome shotgun (WGS) entry which is preliminary data.</text>
</comment>